<proteinExistence type="predicted"/>
<name>A0ABP8BK72_9ACTN</name>
<reference evidence="2" key="1">
    <citation type="journal article" date="2019" name="Int. J. Syst. Evol. Microbiol.">
        <title>The Global Catalogue of Microorganisms (GCM) 10K type strain sequencing project: providing services to taxonomists for standard genome sequencing and annotation.</title>
        <authorList>
            <consortium name="The Broad Institute Genomics Platform"/>
            <consortium name="The Broad Institute Genome Sequencing Center for Infectious Disease"/>
            <person name="Wu L."/>
            <person name="Ma J."/>
        </authorList>
    </citation>
    <scope>NUCLEOTIDE SEQUENCE [LARGE SCALE GENOMIC DNA]</scope>
    <source>
        <strain evidence="2">JCM 17388</strain>
    </source>
</reference>
<protein>
    <submittedName>
        <fullName evidence="1">Uncharacterized protein</fullName>
    </submittedName>
</protein>
<dbReference type="EMBL" id="BAABAQ010000020">
    <property type="protein sequence ID" value="GAA4208984.1"/>
    <property type="molecule type" value="Genomic_DNA"/>
</dbReference>
<dbReference type="Proteomes" id="UP001501251">
    <property type="component" value="Unassembled WGS sequence"/>
</dbReference>
<sequence>MSRHAWSTRKEWAAAAEHSVRSFCLPLERVPAGHEHYLTAEELAEMDALYVALSTAVRAPLTAEIQRLKVLLPSPIPAKPLERDRWYDALTGEQQAAWQSLRDLRNARLEVGRRAKGKTYKLLGWYESPLDYSVLSPQVAPFVADAEGLARLAELEGKYTRLREQAAQDALDAALAEAVRVRNSDEGWAKELERRRQIDDGPLVTYHGESV</sequence>
<dbReference type="RefSeq" id="WP_344923059.1">
    <property type="nucleotide sequence ID" value="NZ_BAABAQ010000020.1"/>
</dbReference>
<organism evidence="1 2">
    <name type="scientific">Streptosporangium oxazolinicum</name>
    <dbReference type="NCBI Taxonomy" id="909287"/>
    <lineage>
        <taxon>Bacteria</taxon>
        <taxon>Bacillati</taxon>
        <taxon>Actinomycetota</taxon>
        <taxon>Actinomycetes</taxon>
        <taxon>Streptosporangiales</taxon>
        <taxon>Streptosporangiaceae</taxon>
        <taxon>Streptosporangium</taxon>
    </lineage>
</organism>
<comment type="caution">
    <text evidence="1">The sequence shown here is derived from an EMBL/GenBank/DDBJ whole genome shotgun (WGS) entry which is preliminary data.</text>
</comment>
<evidence type="ECO:0000313" key="1">
    <source>
        <dbReference type="EMBL" id="GAA4208984.1"/>
    </source>
</evidence>
<evidence type="ECO:0000313" key="2">
    <source>
        <dbReference type="Proteomes" id="UP001501251"/>
    </source>
</evidence>
<accession>A0ABP8BK72</accession>
<keyword evidence="2" id="KW-1185">Reference proteome</keyword>
<gene>
    <name evidence="1" type="ORF">GCM10022252_74840</name>
</gene>